<evidence type="ECO:0000256" key="1">
    <source>
        <dbReference type="ARBA" id="ARBA00022679"/>
    </source>
</evidence>
<dbReference type="Gene3D" id="3.40.50.1370">
    <property type="entry name" value="Aspartate/ornithine carbamoyltransferase"/>
    <property type="match status" value="1"/>
</dbReference>
<feature type="non-terminal residue" evidence="2">
    <location>
        <position position="45"/>
    </location>
</feature>
<reference evidence="2 3" key="1">
    <citation type="submission" date="2024-08" db="EMBL/GenBank/DDBJ databases">
        <title>Gnathostoma spinigerum genome.</title>
        <authorList>
            <person name="Gonzalez-Bertolin B."/>
            <person name="Monzon S."/>
            <person name="Zaballos A."/>
            <person name="Jimenez P."/>
            <person name="Dekumyoy P."/>
            <person name="Varona S."/>
            <person name="Cuesta I."/>
            <person name="Sumanam S."/>
            <person name="Adisakwattana P."/>
            <person name="Gasser R.B."/>
            <person name="Hernandez-Gonzalez A."/>
            <person name="Young N.D."/>
            <person name="Perteguer M.J."/>
        </authorList>
    </citation>
    <scope>NUCLEOTIDE SEQUENCE [LARGE SCALE GENOMIC DNA]</scope>
    <source>
        <strain evidence="2">AL3</strain>
        <tissue evidence="2">Liver</tissue>
    </source>
</reference>
<evidence type="ECO:0000313" key="3">
    <source>
        <dbReference type="Proteomes" id="UP001608902"/>
    </source>
</evidence>
<accession>A0ABD6F3L7</accession>
<keyword evidence="1" id="KW-0808">Transferase</keyword>
<sequence>MVNDVLELADRYRADIDRHHPIHDVLKGFLMASMFYEVSTRTASS</sequence>
<protein>
    <submittedName>
        <fullName evidence="2">Uncharacterized protein</fullName>
    </submittedName>
</protein>
<gene>
    <name evidence="2" type="ORF">AB6A40_011568</name>
</gene>
<keyword evidence="3" id="KW-1185">Reference proteome</keyword>
<evidence type="ECO:0000313" key="2">
    <source>
        <dbReference type="EMBL" id="MFH4984859.1"/>
    </source>
</evidence>
<dbReference type="SUPFAM" id="SSF53671">
    <property type="entry name" value="Aspartate/ornithine carbamoyltransferase"/>
    <property type="match status" value="1"/>
</dbReference>
<dbReference type="GO" id="GO:0016740">
    <property type="term" value="F:transferase activity"/>
    <property type="evidence" value="ECO:0007669"/>
    <property type="project" value="UniProtKB-KW"/>
</dbReference>
<organism evidence="2 3">
    <name type="scientific">Gnathostoma spinigerum</name>
    <dbReference type="NCBI Taxonomy" id="75299"/>
    <lineage>
        <taxon>Eukaryota</taxon>
        <taxon>Metazoa</taxon>
        <taxon>Ecdysozoa</taxon>
        <taxon>Nematoda</taxon>
        <taxon>Chromadorea</taxon>
        <taxon>Rhabditida</taxon>
        <taxon>Spirurina</taxon>
        <taxon>Gnathostomatomorpha</taxon>
        <taxon>Gnathostomatoidea</taxon>
        <taxon>Gnathostomatidae</taxon>
        <taxon>Gnathostoma</taxon>
    </lineage>
</organism>
<dbReference type="Proteomes" id="UP001608902">
    <property type="component" value="Unassembled WGS sequence"/>
</dbReference>
<name>A0ABD6F3L7_9BILA</name>
<dbReference type="AlphaFoldDB" id="A0ABD6F3L7"/>
<comment type="caution">
    <text evidence="2">The sequence shown here is derived from an EMBL/GenBank/DDBJ whole genome shotgun (WGS) entry which is preliminary data.</text>
</comment>
<dbReference type="EMBL" id="JBGFUD010022280">
    <property type="protein sequence ID" value="MFH4984859.1"/>
    <property type="molecule type" value="Genomic_DNA"/>
</dbReference>
<proteinExistence type="predicted"/>
<dbReference type="InterPro" id="IPR036901">
    <property type="entry name" value="Asp/Orn_carbamoylTrfase_sf"/>
</dbReference>